<evidence type="ECO:0000256" key="4">
    <source>
        <dbReference type="ARBA" id="ARBA00022989"/>
    </source>
</evidence>
<feature type="transmembrane region" description="Helical" evidence="7">
    <location>
        <begin position="170"/>
        <end position="191"/>
    </location>
</feature>
<dbReference type="InterPro" id="IPR001727">
    <property type="entry name" value="GDT1-like"/>
</dbReference>
<gene>
    <name evidence="8" type="ORF">RM445_21450</name>
</gene>
<accession>A0ABU2NDS6</accession>
<keyword evidence="5 7" id="KW-0472">Membrane</keyword>
<evidence type="ECO:0000256" key="2">
    <source>
        <dbReference type="ARBA" id="ARBA00009190"/>
    </source>
</evidence>
<feature type="transmembrane region" description="Helical" evidence="7">
    <location>
        <begin position="211"/>
        <end position="232"/>
    </location>
</feature>
<dbReference type="EMBL" id="JAVREJ010000016">
    <property type="protein sequence ID" value="MDT0352100.1"/>
    <property type="molecule type" value="Genomic_DNA"/>
</dbReference>
<proteinExistence type="inferred from homology"/>
<feature type="transmembrane region" description="Helical" evidence="7">
    <location>
        <begin position="287"/>
        <end position="307"/>
    </location>
</feature>
<evidence type="ECO:0000256" key="1">
    <source>
        <dbReference type="ARBA" id="ARBA00004141"/>
    </source>
</evidence>
<organism evidence="8 9">
    <name type="scientific">Pseudonocardia charpentierae</name>
    <dbReference type="NCBI Taxonomy" id="3075545"/>
    <lineage>
        <taxon>Bacteria</taxon>
        <taxon>Bacillati</taxon>
        <taxon>Actinomycetota</taxon>
        <taxon>Actinomycetes</taxon>
        <taxon>Pseudonocardiales</taxon>
        <taxon>Pseudonocardiaceae</taxon>
        <taxon>Pseudonocardia</taxon>
    </lineage>
</organism>
<dbReference type="Gene3D" id="1.20.120.1630">
    <property type="match status" value="1"/>
</dbReference>
<name>A0ABU2NDS6_9PSEU</name>
<keyword evidence="3 7" id="KW-0812">Transmembrane</keyword>
<reference evidence="9" key="1">
    <citation type="submission" date="2023-07" db="EMBL/GenBank/DDBJ databases">
        <title>30 novel species of actinomycetes from the DSMZ collection.</title>
        <authorList>
            <person name="Nouioui I."/>
        </authorList>
    </citation>
    <scope>NUCLEOTIDE SEQUENCE [LARGE SCALE GENOMIC DNA]</scope>
    <source>
        <strain evidence="9">DSM 45834</strain>
    </source>
</reference>
<evidence type="ECO:0000313" key="8">
    <source>
        <dbReference type="EMBL" id="MDT0352100.1"/>
    </source>
</evidence>
<dbReference type="PANTHER" id="PTHR12608">
    <property type="entry name" value="TRANSMEMBRANE PROTEIN HTP-1 RELATED"/>
    <property type="match status" value="1"/>
</dbReference>
<protein>
    <submittedName>
        <fullName evidence="8">TMEM165/GDT1 family protein</fullName>
    </submittedName>
</protein>
<feature type="transmembrane region" description="Helical" evidence="7">
    <location>
        <begin position="41"/>
        <end position="62"/>
    </location>
</feature>
<comment type="caution">
    <text evidence="8">The sequence shown here is derived from an EMBL/GenBank/DDBJ whole genome shotgun (WGS) entry which is preliminary data.</text>
</comment>
<evidence type="ECO:0000256" key="6">
    <source>
        <dbReference type="SAM" id="MobiDB-lite"/>
    </source>
</evidence>
<feature type="transmembrane region" description="Helical" evidence="7">
    <location>
        <begin position="253"/>
        <end position="275"/>
    </location>
</feature>
<evidence type="ECO:0000256" key="5">
    <source>
        <dbReference type="ARBA" id="ARBA00023136"/>
    </source>
</evidence>
<keyword evidence="4 7" id="KW-1133">Transmembrane helix</keyword>
<dbReference type="PANTHER" id="PTHR12608:SF1">
    <property type="entry name" value="TRANSMEMBRANE PROTEIN 165"/>
    <property type="match status" value="1"/>
</dbReference>
<keyword evidence="9" id="KW-1185">Reference proteome</keyword>
<comment type="similarity">
    <text evidence="2">Belongs to the GDT1 family.</text>
</comment>
<dbReference type="RefSeq" id="WP_311558605.1">
    <property type="nucleotide sequence ID" value="NZ_JAVREJ010000016.1"/>
</dbReference>
<feature type="transmembrane region" description="Helical" evidence="7">
    <location>
        <begin position="69"/>
        <end position="87"/>
    </location>
</feature>
<sequence length="420" mass="43633">MNGFLIAFAVSFGVVFVAELGDKSQLMALTFATRYRALPVLIGITIATAVVHAVSVAVGYGLGAALPTGWIALVAAVAFLGFGAWTMRGDTLTDDEQSKAERSTGSAVVAASVAFFLAELGDKTMLATITLATQYGWFGTWVGSTLGMVAADALAIVVGRQLGRHLPERAIKYGASGLFFVFGVWLLVDALAQLNGVSPTEALARALDHHLAGWIAVGLGLVAMLLGVLGRSRMRRAGATSGRPTRRAGTPAWWARALFGVALLLGLGAPLLVATDVVQPIALFDEPGWVAGGAAIVLLGTALLLAAQHSRVALQARGADPVTATDGLHARIRNPGLTGIVVATAGLLLMVPTLLGVLAAVLVVVAVHIQVRAVREPGLARRHGEAYDAYAARTGRFLPRTPGQREPAAARAPARDGDRR</sequence>
<feature type="region of interest" description="Disordered" evidence="6">
    <location>
        <begin position="397"/>
        <end position="420"/>
    </location>
</feature>
<evidence type="ECO:0000256" key="3">
    <source>
        <dbReference type="ARBA" id="ARBA00022692"/>
    </source>
</evidence>
<evidence type="ECO:0000256" key="7">
    <source>
        <dbReference type="SAM" id="Phobius"/>
    </source>
</evidence>
<feature type="transmembrane region" description="Helical" evidence="7">
    <location>
        <begin position="135"/>
        <end position="158"/>
    </location>
</feature>
<comment type="subcellular location">
    <subcellularLocation>
        <location evidence="1">Membrane</location>
        <topology evidence="1">Multi-pass membrane protein</topology>
    </subcellularLocation>
</comment>
<dbReference type="Pfam" id="PF01169">
    <property type="entry name" value="GDT1"/>
    <property type="match status" value="2"/>
</dbReference>
<feature type="transmembrane region" description="Helical" evidence="7">
    <location>
        <begin position="340"/>
        <end position="367"/>
    </location>
</feature>
<evidence type="ECO:0000313" key="9">
    <source>
        <dbReference type="Proteomes" id="UP001183202"/>
    </source>
</evidence>
<dbReference type="Proteomes" id="UP001183202">
    <property type="component" value="Unassembled WGS sequence"/>
</dbReference>